<dbReference type="InterPro" id="IPR014161">
    <property type="entry name" value="Tol-Pal_TolA"/>
</dbReference>
<feature type="compositionally biased region" description="Low complexity" evidence="5">
    <location>
        <begin position="184"/>
        <end position="198"/>
    </location>
</feature>
<comment type="caution">
    <text evidence="7">The sequence shown here is derived from an EMBL/GenBank/DDBJ whole genome shotgun (WGS) entry which is preliminary data.</text>
</comment>
<name>A0ABT0YLN8_9BURK</name>
<evidence type="ECO:0000256" key="3">
    <source>
        <dbReference type="ARBA" id="ARBA00022989"/>
    </source>
</evidence>
<dbReference type="InterPro" id="IPR006260">
    <property type="entry name" value="TonB/TolA_C"/>
</dbReference>
<feature type="transmembrane region" description="Helical" evidence="6">
    <location>
        <begin position="21"/>
        <end position="43"/>
    </location>
</feature>
<feature type="compositionally biased region" description="Pro residues" evidence="5">
    <location>
        <begin position="66"/>
        <end position="75"/>
    </location>
</feature>
<dbReference type="Pfam" id="PF13103">
    <property type="entry name" value="TonB_2"/>
    <property type="match status" value="1"/>
</dbReference>
<evidence type="ECO:0000256" key="5">
    <source>
        <dbReference type="SAM" id="MobiDB-lite"/>
    </source>
</evidence>
<keyword evidence="2 6" id="KW-0812">Transmembrane</keyword>
<sequence length="296" mass="33190">MNAFTHSRDDLMPPAPDRRGRGLLLALLMHVLLVAGLAIGVNWKSSEPDAVEAELWAAVPQAAAPAPEPEPPPKPVVEEKPVPPKPPQPVERQEPDRSAEIALEKERERREKEKREEAERREKEEQRKREEAEKRKQEEAEKRKLAEQRKLDEQRKAKEEAERKRLAQEQEKRLQAQREERLQRLMNQAGTGTQQTGVAQGGAAGSPSPSYAGKLKAHIRPHIVFTDTSVGNIVAEVVVTAAPDGKILTSRLVKPSGNAEWDEAVLRAIEKAQTLPRDDNGRVPSPIEITFRPRDL</sequence>
<evidence type="ECO:0000256" key="1">
    <source>
        <dbReference type="ARBA" id="ARBA00004167"/>
    </source>
</evidence>
<dbReference type="Proteomes" id="UP001165541">
    <property type="component" value="Unassembled WGS sequence"/>
</dbReference>
<protein>
    <submittedName>
        <fullName evidence="7">Cell envelope integrity protein TolA</fullName>
    </submittedName>
</protein>
<evidence type="ECO:0000313" key="7">
    <source>
        <dbReference type="EMBL" id="MCM5679644.1"/>
    </source>
</evidence>
<feature type="compositionally biased region" description="Basic and acidic residues" evidence="5">
    <location>
        <begin position="91"/>
        <end position="183"/>
    </location>
</feature>
<dbReference type="EMBL" id="JAMKFE010000004">
    <property type="protein sequence ID" value="MCM5679644.1"/>
    <property type="molecule type" value="Genomic_DNA"/>
</dbReference>
<keyword evidence="3 6" id="KW-1133">Transmembrane helix</keyword>
<dbReference type="NCBIfam" id="TIGR02794">
    <property type="entry name" value="tolA_full"/>
    <property type="match status" value="1"/>
</dbReference>
<evidence type="ECO:0000256" key="6">
    <source>
        <dbReference type="SAM" id="Phobius"/>
    </source>
</evidence>
<dbReference type="SUPFAM" id="SSF74653">
    <property type="entry name" value="TolA/TonB C-terminal domain"/>
    <property type="match status" value="1"/>
</dbReference>
<evidence type="ECO:0000256" key="2">
    <source>
        <dbReference type="ARBA" id="ARBA00022692"/>
    </source>
</evidence>
<proteinExistence type="predicted"/>
<comment type="subcellular location">
    <subcellularLocation>
        <location evidence="1">Membrane</location>
        <topology evidence="1">Single-pass membrane protein</topology>
    </subcellularLocation>
</comment>
<organism evidence="7 8">
    <name type="scientific">Caldimonas mangrovi</name>
    <dbReference type="NCBI Taxonomy" id="2944811"/>
    <lineage>
        <taxon>Bacteria</taxon>
        <taxon>Pseudomonadati</taxon>
        <taxon>Pseudomonadota</taxon>
        <taxon>Betaproteobacteria</taxon>
        <taxon>Burkholderiales</taxon>
        <taxon>Sphaerotilaceae</taxon>
        <taxon>Caldimonas</taxon>
    </lineage>
</organism>
<evidence type="ECO:0000256" key="4">
    <source>
        <dbReference type="ARBA" id="ARBA00023136"/>
    </source>
</evidence>
<gene>
    <name evidence="7" type="primary">tolA</name>
    <name evidence="7" type="ORF">M8A51_08870</name>
</gene>
<feature type="region of interest" description="Disordered" evidence="5">
    <location>
        <begin position="61"/>
        <end position="212"/>
    </location>
</feature>
<keyword evidence="8" id="KW-1185">Reference proteome</keyword>
<dbReference type="RefSeq" id="WP_251777843.1">
    <property type="nucleotide sequence ID" value="NZ_JAMKFE010000004.1"/>
</dbReference>
<keyword evidence="4 6" id="KW-0472">Membrane</keyword>
<accession>A0ABT0YLN8</accession>
<evidence type="ECO:0000313" key="8">
    <source>
        <dbReference type="Proteomes" id="UP001165541"/>
    </source>
</evidence>
<reference evidence="7" key="1">
    <citation type="submission" date="2022-05" db="EMBL/GenBank/DDBJ databases">
        <title>Schlegelella sp. nov., isolated from mangrove soil.</title>
        <authorList>
            <person name="Liu Y."/>
            <person name="Ge X."/>
            <person name="Liu W."/>
        </authorList>
    </citation>
    <scope>NUCLEOTIDE SEQUENCE</scope>
    <source>
        <strain evidence="7">S2-27</strain>
    </source>
</reference>
<dbReference type="NCBIfam" id="TIGR01352">
    <property type="entry name" value="tonB_Cterm"/>
    <property type="match status" value="1"/>
</dbReference>
<dbReference type="Gene3D" id="3.30.1150.10">
    <property type="match status" value="1"/>
</dbReference>